<feature type="non-terminal residue" evidence="3">
    <location>
        <position position="171"/>
    </location>
</feature>
<keyword evidence="1" id="KW-0812">Transmembrane</keyword>
<feature type="transmembrane region" description="Helical" evidence="1">
    <location>
        <begin position="21"/>
        <end position="42"/>
    </location>
</feature>
<feature type="transmembrane region" description="Helical" evidence="1">
    <location>
        <begin position="54"/>
        <end position="74"/>
    </location>
</feature>
<evidence type="ECO:0000259" key="2">
    <source>
        <dbReference type="Pfam" id="PF00487"/>
    </source>
</evidence>
<dbReference type="InterPro" id="IPR005804">
    <property type="entry name" value="FA_desaturase_dom"/>
</dbReference>
<organism evidence="3 4">
    <name type="scientific">Gimesia maris</name>
    <dbReference type="NCBI Taxonomy" id="122"/>
    <lineage>
        <taxon>Bacteria</taxon>
        <taxon>Pseudomonadati</taxon>
        <taxon>Planctomycetota</taxon>
        <taxon>Planctomycetia</taxon>
        <taxon>Planctomycetales</taxon>
        <taxon>Planctomycetaceae</taxon>
        <taxon>Gimesia</taxon>
    </lineage>
</organism>
<keyword evidence="1" id="KW-0472">Membrane</keyword>
<proteinExistence type="predicted"/>
<accession>A0A3D3R8Z2</accession>
<sequence>MNSTSQELKEKVSTQSSFKNWLWPRFLVFPFLAIAAYPLFILEVGGDHWAVQSAWVIFLSYCWFCVSGSLHEAVHHTLFDSESANVWFGRILGLMIGIPYTVYKESHRRHHAYLNTSADYELWPYSDPGTSLAFRRVFVWVDLFFGVFTAPYIYGRIYYLKDPRLSSQVRR</sequence>
<dbReference type="CDD" id="cd01060">
    <property type="entry name" value="Membrane-FADS-like"/>
    <property type="match status" value="1"/>
</dbReference>
<feature type="domain" description="Fatty acid desaturase" evidence="2">
    <location>
        <begin position="48"/>
        <end position="162"/>
    </location>
</feature>
<keyword evidence="1" id="KW-1133">Transmembrane helix</keyword>
<dbReference type="EMBL" id="DQAY01000079">
    <property type="protein sequence ID" value="HCO24090.1"/>
    <property type="molecule type" value="Genomic_DNA"/>
</dbReference>
<reference evidence="3 4" key="1">
    <citation type="journal article" date="2018" name="Nat. Biotechnol.">
        <title>A standardized bacterial taxonomy based on genome phylogeny substantially revises the tree of life.</title>
        <authorList>
            <person name="Parks D.H."/>
            <person name="Chuvochina M."/>
            <person name="Waite D.W."/>
            <person name="Rinke C."/>
            <person name="Skarshewski A."/>
            <person name="Chaumeil P.A."/>
            <person name="Hugenholtz P."/>
        </authorList>
    </citation>
    <scope>NUCLEOTIDE SEQUENCE [LARGE SCALE GENOMIC DNA]</scope>
    <source>
        <strain evidence="3">UBA9375</strain>
    </source>
</reference>
<name>A0A3D3R8Z2_9PLAN</name>
<dbReference type="AlphaFoldDB" id="A0A3D3R8Z2"/>
<gene>
    <name evidence="3" type="ORF">DIT97_13970</name>
</gene>
<dbReference type="GO" id="GO:0006629">
    <property type="term" value="P:lipid metabolic process"/>
    <property type="evidence" value="ECO:0007669"/>
    <property type="project" value="InterPro"/>
</dbReference>
<feature type="transmembrane region" description="Helical" evidence="1">
    <location>
        <begin position="137"/>
        <end position="155"/>
    </location>
</feature>
<feature type="transmembrane region" description="Helical" evidence="1">
    <location>
        <begin position="86"/>
        <end position="103"/>
    </location>
</feature>
<protein>
    <recommendedName>
        <fullName evidence="2">Fatty acid desaturase domain-containing protein</fullName>
    </recommendedName>
</protein>
<dbReference type="Pfam" id="PF00487">
    <property type="entry name" value="FA_desaturase"/>
    <property type="match status" value="1"/>
</dbReference>
<evidence type="ECO:0000313" key="4">
    <source>
        <dbReference type="Proteomes" id="UP000263642"/>
    </source>
</evidence>
<evidence type="ECO:0000313" key="3">
    <source>
        <dbReference type="EMBL" id="HCO24090.1"/>
    </source>
</evidence>
<comment type="caution">
    <text evidence="3">The sequence shown here is derived from an EMBL/GenBank/DDBJ whole genome shotgun (WGS) entry which is preliminary data.</text>
</comment>
<dbReference type="Proteomes" id="UP000263642">
    <property type="component" value="Unassembled WGS sequence"/>
</dbReference>
<evidence type="ECO:0000256" key="1">
    <source>
        <dbReference type="SAM" id="Phobius"/>
    </source>
</evidence>